<dbReference type="Gene3D" id="3.30.200.20">
    <property type="entry name" value="Phosphorylase Kinase, domain 1"/>
    <property type="match status" value="1"/>
</dbReference>
<dbReference type="STRING" id="48709.A0A1D2MR95"/>
<evidence type="ECO:0000259" key="14">
    <source>
        <dbReference type="PROSITE" id="PS50011"/>
    </source>
</evidence>
<dbReference type="EMBL" id="LJIJ01000660">
    <property type="protein sequence ID" value="ODM95516.1"/>
    <property type="molecule type" value="Genomic_DNA"/>
</dbReference>
<evidence type="ECO:0000256" key="4">
    <source>
        <dbReference type="ARBA" id="ARBA00022553"/>
    </source>
</evidence>
<organism evidence="15 16">
    <name type="scientific">Orchesella cincta</name>
    <name type="common">Springtail</name>
    <name type="synonym">Podura cincta</name>
    <dbReference type="NCBI Taxonomy" id="48709"/>
    <lineage>
        <taxon>Eukaryota</taxon>
        <taxon>Metazoa</taxon>
        <taxon>Ecdysozoa</taxon>
        <taxon>Arthropoda</taxon>
        <taxon>Hexapoda</taxon>
        <taxon>Collembola</taxon>
        <taxon>Entomobryomorpha</taxon>
        <taxon>Entomobryoidea</taxon>
        <taxon>Orchesellidae</taxon>
        <taxon>Orchesellinae</taxon>
        <taxon>Orchesella</taxon>
    </lineage>
</organism>
<feature type="region of interest" description="Disordered" evidence="13">
    <location>
        <begin position="1"/>
        <end position="41"/>
    </location>
</feature>
<comment type="caution">
    <text evidence="15">The sequence shown here is derived from an EMBL/GenBank/DDBJ whole genome shotgun (WGS) entry which is preliminary data.</text>
</comment>
<dbReference type="InterPro" id="IPR008271">
    <property type="entry name" value="Ser/Thr_kinase_AS"/>
</dbReference>
<evidence type="ECO:0000313" key="16">
    <source>
        <dbReference type="Proteomes" id="UP000094527"/>
    </source>
</evidence>
<reference evidence="15 16" key="1">
    <citation type="journal article" date="2016" name="Genome Biol. Evol.">
        <title>Gene Family Evolution Reflects Adaptation to Soil Environmental Stressors in the Genome of the Collembolan Orchesella cincta.</title>
        <authorList>
            <person name="Faddeeva-Vakhrusheva A."/>
            <person name="Derks M.F."/>
            <person name="Anvar S.Y."/>
            <person name="Agamennone V."/>
            <person name="Suring W."/>
            <person name="Smit S."/>
            <person name="van Straalen N.M."/>
            <person name="Roelofs D."/>
        </authorList>
    </citation>
    <scope>NUCLEOTIDE SEQUENCE [LARGE SCALE GENOMIC DNA]</scope>
    <source>
        <tissue evidence="15">Mixed pool</tissue>
    </source>
</reference>
<evidence type="ECO:0000256" key="10">
    <source>
        <dbReference type="ARBA" id="ARBA00048367"/>
    </source>
</evidence>
<dbReference type="FunFam" id="1.10.510.10:FF:000061">
    <property type="entry name" value="Putative cyclin-dependent kinase 17"/>
    <property type="match status" value="1"/>
</dbReference>
<keyword evidence="6 11" id="KW-0547">Nucleotide-binding</keyword>
<dbReference type="GO" id="GO:0005634">
    <property type="term" value="C:nucleus"/>
    <property type="evidence" value="ECO:0007669"/>
    <property type="project" value="TreeGrafter"/>
</dbReference>
<feature type="domain" description="Protein kinase" evidence="14">
    <location>
        <begin position="98"/>
        <end position="378"/>
    </location>
</feature>
<name>A0A1D2MR95_ORCCI</name>
<dbReference type="Proteomes" id="UP000094527">
    <property type="component" value="Unassembled WGS sequence"/>
</dbReference>
<evidence type="ECO:0000313" key="15">
    <source>
        <dbReference type="EMBL" id="ODM95516.1"/>
    </source>
</evidence>
<sequence length="431" mass="48105">MCQEHDIPNIGVAPVAEHPRIGSDGESEEASAASDDSHLLPESDISKRLSLPADLHIPESFLAKQASASNAAVVEAPLTRASRRQSLSEIGFGRSETYVKLDKLGEGTYATVFKGRSRLTESLVALKEIRLEHEEGAPCTAIREVSLLKELRHANIVTLHDIVHTEKSLTLVFEYLDRDLKQYMDSCGGVLSINNVKLFLFQLLRGLAYCHKRRILHRDLKPQNLLINDRGELKLADFGLARAKSVPTKTYSNEVVTLWYRPPDVLLGSTEYSTPIDMGVGCIFCEMASGRPLFPGSTVEDQLRLIFRTLGIPTDETWPNISSNEEFLAYKFDQRAPEQLVTRAPRLDTEGIDLLANFLKYDARSRLSAQEAMQHSYLRKFWTAAMRLPDTASIFTISWIQLTKDPGSRTGATNAKGQESHGSDKRHSVIL</sequence>
<keyword evidence="4" id="KW-0597">Phosphoprotein</keyword>
<proteinExistence type="inferred from homology"/>
<dbReference type="Pfam" id="PF00069">
    <property type="entry name" value="Pkinase"/>
    <property type="match status" value="1"/>
</dbReference>
<dbReference type="PANTHER" id="PTHR24056:SF246">
    <property type="entry name" value="ECDYSONE-INDUCED PROTEIN 63E, ISOFORM N"/>
    <property type="match status" value="1"/>
</dbReference>
<dbReference type="SUPFAM" id="SSF56112">
    <property type="entry name" value="Protein kinase-like (PK-like)"/>
    <property type="match status" value="1"/>
</dbReference>
<evidence type="ECO:0000256" key="6">
    <source>
        <dbReference type="ARBA" id="ARBA00022741"/>
    </source>
</evidence>
<evidence type="ECO:0000256" key="11">
    <source>
        <dbReference type="PROSITE-ProRule" id="PRU10141"/>
    </source>
</evidence>
<dbReference type="SMART" id="SM00220">
    <property type="entry name" value="S_TKc"/>
    <property type="match status" value="1"/>
</dbReference>
<keyword evidence="7 15" id="KW-0418">Kinase</keyword>
<dbReference type="Gene3D" id="1.10.510.10">
    <property type="entry name" value="Transferase(Phosphotransferase) domain 1"/>
    <property type="match status" value="1"/>
</dbReference>
<dbReference type="GO" id="GO:0005737">
    <property type="term" value="C:cytoplasm"/>
    <property type="evidence" value="ECO:0007669"/>
    <property type="project" value="TreeGrafter"/>
</dbReference>
<feature type="compositionally biased region" description="Basic and acidic residues" evidence="13">
    <location>
        <begin position="418"/>
        <end position="431"/>
    </location>
</feature>
<feature type="region of interest" description="Disordered" evidence="13">
    <location>
        <begin position="406"/>
        <end position="431"/>
    </location>
</feature>
<dbReference type="OrthoDB" id="1732493at2759"/>
<dbReference type="InterPro" id="IPR050108">
    <property type="entry name" value="CDK"/>
</dbReference>
<comment type="catalytic activity">
    <reaction evidence="10">
        <text>L-seryl-[protein] + ATP = O-phospho-L-seryl-[protein] + ADP + H(+)</text>
        <dbReference type="Rhea" id="RHEA:17989"/>
        <dbReference type="Rhea" id="RHEA-COMP:9863"/>
        <dbReference type="Rhea" id="RHEA-COMP:11604"/>
        <dbReference type="ChEBI" id="CHEBI:15378"/>
        <dbReference type="ChEBI" id="CHEBI:29999"/>
        <dbReference type="ChEBI" id="CHEBI:30616"/>
        <dbReference type="ChEBI" id="CHEBI:83421"/>
        <dbReference type="ChEBI" id="CHEBI:456216"/>
        <dbReference type="EC" id="2.7.11.22"/>
    </reaction>
</comment>
<keyword evidence="3 12" id="KW-0723">Serine/threonine-protein kinase</keyword>
<evidence type="ECO:0000256" key="5">
    <source>
        <dbReference type="ARBA" id="ARBA00022679"/>
    </source>
</evidence>
<gene>
    <name evidence="15" type="ORF">Ocin01_11164</name>
</gene>
<dbReference type="EC" id="2.7.11.22" evidence="2"/>
<evidence type="ECO:0000256" key="1">
    <source>
        <dbReference type="ARBA" id="ARBA00006485"/>
    </source>
</evidence>
<keyword evidence="8 11" id="KW-0067">ATP-binding</keyword>
<protein>
    <recommendedName>
        <fullName evidence="2">cyclin-dependent kinase</fullName>
        <ecNumber evidence="2">2.7.11.22</ecNumber>
    </recommendedName>
</protein>
<dbReference type="GO" id="GO:0005524">
    <property type="term" value="F:ATP binding"/>
    <property type="evidence" value="ECO:0007669"/>
    <property type="project" value="UniProtKB-UniRule"/>
</dbReference>
<evidence type="ECO:0000256" key="3">
    <source>
        <dbReference type="ARBA" id="ARBA00022527"/>
    </source>
</evidence>
<dbReference type="GO" id="GO:0004693">
    <property type="term" value="F:cyclin-dependent protein serine/threonine kinase activity"/>
    <property type="evidence" value="ECO:0007669"/>
    <property type="project" value="UniProtKB-EC"/>
</dbReference>
<dbReference type="PROSITE" id="PS00107">
    <property type="entry name" value="PROTEIN_KINASE_ATP"/>
    <property type="match status" value="1"/>
</dbReference>
<dbReference type="PANTHER" id="PTHR24056">
    <property type="entry name" value="CELL DIVISION PROTEIN KINASE"/>
    <property type="match status" value="1"/>
</dbReference>
<evidence type="ECO:0000256" key="7">
    <source>
        <dbReference type="ARBA" id="ARBA00022777"/>
    </source>
</evidence>
<dbReference type="InterPro" id="IPR017441">
    <property type="entry name" value="Protein_kinase_ATP_BS"/>
</dbReference>
<keyword evidence="16" id="KW-1185">Reference proteome</keyword>
<evidence type="ECO:0000256" key="12">
    <source>
        <dbReference type="RuleBase" id="RU000304"/>
    </source>
</evidence>
<evidence type="ECO:0000256" key="9">
    <source>
        <dbReference type="ARBA" id="ARBA00047811"/>
    </source>
</evidence>
<comment type="catalytic activity">
    <reaction evidence="9">
        <text>L-threonyl-[protein] + ATP = O-phospho-L-threonyl-[protein] + ADP + H(+)</text>
        <dbReference type="Rhea" id="RHEA:46608"/>
        <dbReference type="Rhea" id="RHEA-COMP:11060"/>
        <dbReference type="Rhea" id="RHEA-COMP:11605"/>
        <dbReference type="ChEBI" id="CHEBI:15378"/>
        <dbReference type="ChEBI" id="CHEBI:30013"/>
        <dbReference type="ChEBI" id="CHEBI:30616"/>
        <dbReference type="ChEBI" id="CHEBI:61977"/>
        <dbReference type="ChEBI" id="CHEBI:456216"/>
        <dbReference type="EC" id="2.7.11.22"/>
    </reaction>
</comment>
<dbReference type="InterPro" id="IPR000719">
    <property type="entry name" value="Prot_kinase_dom"/>
</dbReference>
<dbReference type="PROSITE" id="PS00108">
    <property type="entry name" value="PROTEIN_KINASE_ST"/>
    <property type="match status" value="1"/>
</dbReference>
<dbReference type="AlphaFoldDB" id="A0A1D2MR95"/>
<evidence type="ECO:0000256" key="13">
    <source>
        <dbReference type="SAM" id="MobiDB-lite"/>
    </source>
</evidence>
<dbReference type="FunFam" id="3.30.200.20:FF:000007">
    <property type="entry name" value="Cyclin-dependent kinase 14, putative"/>
    <property type="match status" value="1"/>
</dbReference>
<dbReference type="PROSITE" id="PS50011">
    <property type="entry name" value="PROTEIN_KINASE_DOM"/>
    <property type="match status" value="1"/>
</dbReference>
<dbReference type="OMA" id="AYPETGH"/>
<comment type="similarity">
    <text evidence="1">Belongs to the protein kinase superfamily. CMGC Ser/Thr protein kinase family. CDC2/CDKX subfamily.</text>
</comment>
<evidence type="ECO:0000256" key="8">
    <source>
        <dbReference type="ARBA" id="ARBA00022840"/>
    </source>
</evidence>
<feature type="binding site" evidence="11">
    <location>
        <position position="127"/>
    </location>
    <ligand>
        <name>ATP</name>
        <dbReference type="ChEBI" id="CHEBI:30616"/>
    </ligand>
</feature>
<accession>A0A1D2MR95</accession>
<dbReference type="InterPro" id="IPR011009">
    <property type="entry name" value="Kinase-like_dom_sf"/>
</dbReference>
<dbReference type="CDD" id="cd07844">
    <property type="entry name" value="STKc_PCTAIRE_like"/>
    <property type="match status" value="1"/>
</dbReference>
<evidence type="ECO:0000256" key="2">
    <source>
        <dbReference type="ARBA" id="ARBA00012425"/>
    </source>
</evidence>
<keyword evidence="5" id="KW-0808">Transferase</keyword>